<dbReference type="Proteomes" id="UP000324222">
    <property type="component" value="Unassembled WGS sequence"/>
</dbReference>
<name>A0A5B7F1E4_PORTR</name>
<gene>
    <name evidence="1" type="ORF">E2C01_033051</name>
</gene>
<protein>
    <submittedName>
        <fullName evidence="1">Uncharacterized protein</fullName>
    </submittedName>
</protein>
<proteinExistence type="predicted"/>
<comment type="caution">
    <text evidence="1">The sequence shown here is derived from an EMBL/GenBank/DDBJ whole genome shotgun (WGS) entry which is preliminary data.</text>
</comment>
<keyword evidence="2" id="KW-1185">Reference proteome</keyword>
<dbReference type="EMBL" id="VSRR010004386">
    <property type="protein sequence ID" value="MPC39515.1"/>
    <property type="molecule type" value="Genomic_DNA"/>
</dbReference>
<dbReference type="AlphaFoldDB" id="A0A5B7F1E4"/>
<reference evidence="1 2" key="1">
    <citation type="submission" date="2019-05" db="EMBL/GenBank/DDBJ databases">
        <title>Another draft genome of Portunus trituberculatus and its Hox gene families provides insights of decapod evolution.</title>
        <authorList>
            <person name="Jeong J.-H."/>
            <person name="Song I."/>
            <person name="Kim S."/>
            <person name="Choi T."/>
            <person name="Kim D."/>
            <person name="Ryu S."/>
            <person name="Kim W."/>
        </authorList>
    </citation>
    <scope>NUCLEOTIDE SEQUENCE [LARGE SCALE GENOMIC DNA]</scope>
    <source>
        <tissue evidence="1">Muscle</tissue>
    </source>
</reference>
<organism evidence="1 2">
    <name type="scientific">Portunus trituberculatus</name>
    <name type="common">Swimming crab</name>
    <name type="synonym">Neptunus trituberculatus</name>
    <dbReference type="NCBI Taxonomy" id="210409"/>
    <lineage>
        <taxon>Eukaryota</taxon>
        <taxon>Metazoa</taxon>
        <taxon>Ecdysozoa</taxon>
        <taxon>Arthropoda</taxon>
        <taxon>Crustacea</taxon>
        <taxon>Multicrustacea</taxon>
        <taxon>Malacostraca</taxon>
        <taxon>Eumalacostraca</taxon>
        <taxon>Eucarida</taxon>
        <taxon>Decapoda</taxon>
        <taxon>Pleocyemata</taxon>
        <taxon>Brachyura</taxon>
        <taxon>Eubrachyura</taxon>
        <taxon>Portunoidea</taxon>
        <taxon>Portunidae</taxon>
        <taxon>Portuninae</taxon>
        <taxon>Portunus</taxon>
    </lineage>
</organism>
<sequence>MAGLLDSKGQELLYKAEIRSSLEYSCLAWGGAALSHLAVVDKIQRRTERLIKNGLSEQQTAHLHTLKSWCG</sequence>
<accession>A0A5B7F1E4</accession>
<evidence type="ECO:0000313" key="2">
    <source>
        <dbReference type="Proteomes" id="UP000324222"/>
    </source>
</evidence>
<evidence type="ECO:0000313" key="1">
    <source>
        <dbReference type="EMBL" id="MPC39515.1"/>
    </source>
</evidence>